<dbReference type="Proteomes" id="UP000229112">
    <property type="component" value="Unassembled WGS sequence"/>
</dbReference>
<evidence type="ECO:0000256" key="1">
    <source>
        <dbReference type="ARBA" id="ARBA00023196"/>
    </source>
</evidence>
<sequence length="87" mass="9817">MKVALYTMQKTIYSGETTRISLPTVMGQVTILNNHEPYVTILSPGDIIYTRFEYNGPHKTEKEERLPVTGGFLEVRGDNEVKILADS</sequence>
<reference evidence="4" key="1">
    <citation type="submission" date="2017-09" db="EMBL/GenBank/DDBJ databases">
        <title>Depth-based differentiation of microbial function through sediment-hosted aquifers and enrichment of novel symbionts in the deep terrestrial subsurface.</title>
        <authorList>
            <person name="Probst A.J."/>
            <person name="Ladd B."/>
            <person name="Jarett J.K."/>
            <person name="Geller-Mcgrath D.E."/>
            <person name="Sieber C.M.K."/>
            <person name="Emerson J.B."/>
            <person name="Anantharaman K."/>
            <person name="Thomas B.C."/>
            <person name="Malmstrom R."/>
            <person name="Stieglmeier M."/>
            <person name="Klingl A."/>
            <person name="Woyke T."/>
            <person name="Ryan C.M."/>
            <person name="Banfield J.F."/>
        </authorList>
    </citation>
    <scope>NUCLEOTIDE SEQUENCE [LARGE SCALE GENOMIC DNA]</scope>
</reference>
<dbReference type="InterPro" id="IPR036771">
    <property type="entry name" value="ATPsynth_dsu/esu_N"/>
</dbReference>
<evidence type="ECO:0000313" key="4">
    <source>
        <dbReference type="Proteomes" id="UP000229112"/>
    </source>
</evidence>
<dbReference type="GO" id="GO:0045259">
    <property type="term" value="C:proton-transporting ATP synthase complex"/>
    <property type="evidence" value="ECO:0007669"/>
    <property type="project" value="UniProtKB-KW"/>
</dbReference>
<dbReference type="Pfam" id="PF02823">
    <property type="entry name" value="ATP-synt_DE_N"/>
    <property type="match status" value="1"/>
</dbReference>
<evidence type="ECO:0000313" key="3">
    <source>
        <dbReference type="EMBL" id="PIT93005.1"/>
    </source>
</evidence>
<name>A0A2M6WJP1_9BACT</name>
<feature type="domain" description="ATP synthase F1 complex delta/epsilon subunit N-terminal" evidence="2">
    <location>
        <begin position="1"/>
        <end position="87"/>
    </location>
</feature>
<accession>A0A2M6WJP1</accession>
<keyword evidence="1" id="KW-0066">ATP synthesis</keyword>
<dbReference type="Gene3D" id="2.60.15.10">
    <property type="entry name" value="F0F1 ATP synthase delta/epsilon subunit, N-terminal"/>
    <property type="match status" value="1"/>
</dbReference>
<protein>
    <recommendedName>
        <fullName evidence="2">ATP synthase F1 complex delta/epsilon subunit N-terminal domain-containing protein</fullName>
    </recommendedName>
</protein>
<gene>
    <name evidence="3" type="ORF">COU06_02310</name>
</gene>
<dbReference type="SUPFAM" id="SSF51344">
    <property type="entry name" value="Epsilon subunit of F1F0-ATP synthase N-terminal domain"/>
    <property type="match status" value="1"/>
</dbReference>
<comment type="caution">
    <text evidence="3">The sequence shown here is derived from an EMBL/GenBank/DDBJ whole genome shotgun (WGS) entry which is preliminary data.</text>
</comment>
<proteinExistence type="predicted"/>
<dbReference type="GO" id="GO:0015986">
    <property type="term" value="P:proton motive force-driven ATP synthesis"/>
    <property type="evidence" value="ECO:0007669"/>
    <property type="project" value="InterPro"/>
</dbReference>
<dbReference type="EMBL" id="PFAY01000020">
    <property type="protein sequence ID" value="PIT93005.1"/>
    <property type="molecule type" value="Genomic_DNA"/>
</dbReference>
<evidence type="ECO:0000259" key="2">
    <source>
        <dbReference type="Pfam" id="PF02823"/>
    </source>
</evidence>
<organism evidence="3 4">
    <name type="scientific">Candidatus Harrisonbacteria bacterium CG10_big_fil_rev_8_21_14_0_10_38_8</name>
    <dbReference type="NCBI Taxonomy" id="1974582"/>
    <lineage>
        <taxon>Bacteria</taxon>
        <taxon>Candidatus Harrisoniibacteriota</taxon>
    </lineage>
</organism>
<dbReference type="InterPro" id="IPR020546">
    <property type="entry name" value="ATP_synth_F1_dsu/esu_N"/>
</dbReference>
<dbReference type="AlphaFoldDB" id="A0A2M6WJP1"/>
<keyword evidence="1" id="KW-0139">CF(1)</keyword>